<proteinExistence type="predicted"/>
<feature type="compositionally biased region" description="Gly residues" evidence="1">
    <location>
        <begin position="558"/>
        <end position="570"/>
    </location>
</feature>
<evidence type="ECO:0000256" key="1">
    <source>
        <dbReference type="SAM" id="MobiDB-lite"/>
    </source>
</evidence>
<feature type="compositionally biased region" description="Basic and acidic residues" evidence="1">
    <location>
        <begin position="508"/>
        <end position="534"/>
    </location>
</feature>
<dbReference type="AlphaFoldDB" id="A0A931N0Q3"/>
<comment type="caution">
    <text evidence="2">The sequence shown here is derived from an EMBL/GenBank/DDBJ whole genome shotgun (WGS) entry which is preliminary data.</text>
</comment>
<protein>
    <submittedName>
        <fullName evidence="2">Uncharacterized protein</fullName>
    </submittedName>
</protein>
<evidence type="ECO:0000313" key="2">
    <source>
        <dbReference type="EMBL" id="MBH0777530.1"/>
    </source>
</evidence>
<reference evidence="2" key="1">
    <citation type="submission" date="2020-11" db="EMBL/GenBank/DDBJ databases">
        <title>Nocardia NEAU-351.nov., a novel actinomycete isolated from the cow dung.</title>
        <authorList>
            <person name="Zhang X."/>
        </authorList>
    </citation>
    <scope>NUCLEOTIDE SEQUENCE</scope>
    <source>
        <strain evidence="2">NEAU-351</strain>
    </source>
</reference>
<feature type="region of interest" description="Disordered" evidence="1">
    <location>
        <begin position="291"/>
        <end position="371"/>
    </location>
</feature>
<keyword evidence="3" id="KW-1185">Reference proteome</keyword>
<feature type="region of interest" description="Disordered" evidence="1">
    <location>
        <begin position="457"/>
        <end position="614"/>
    </location>
</feature>
<feature type="compositionally biased region" description="Basic and acidic residues" evidence="1">
    <location>
        <begin position="485"/>
        <end position="499"/>
    </location>
</feature>
<dbReference type="Proteomes" id="UP000655751">
    <property type="component" value="Unassembled WGS sequence"/>
</dbReference>
<sequence>MGVVDGFSERMRNRSVDQILDEGAPGLQYWIQLESRYRRAFGGAGGNTKDGGYSVQKLEWLYDMQRGMNLAKLETAADSLNKMLAVAEEQGATQEQVARRLPSMWQGAAAEAGIEMLTKQVTLAAEDRAKVRTAVDAIRKTITPFRDAVIAKAQMTLDLLGGQTDVRIDGKSPADIDEIISGAQSGTLFTIFAGGTLADKLAEIFPDMAPTGSVTNFFQATGLSTYLPITELTDGTYAERLRKRCSDWLDTVFKPDYEGKMTLFTTGCETAHTAFEAQYATLAAALKALDDDPYPAPAGEQQSTDKPTSNNSSGTPSNNNSGNNSSGTPSSTNTPSKNTTPSSTNTPTTNNPTTNTPTTNVPSSTNLNTGTQNALQGLASLSQLSSTLTSAAGAAAQSLGTGLSSLGTTIKDGIDGALEKVTEAAKNVGTGKPLAEFDLAGKHLALEIGADGQPKLVSTEADGSKHEYSVKLNEHGIPVVVDSANPEHEPDSDSSKPQDKSAQGAGDQKSEKPGGAEQGGDKPNGDKPNSEKSGEGQPNKSEQGAAPQHPAGNSGQQPSGGSGNGEGSGSNGSVPKTPPVPRKEEDGEHTPKPMPGANAKPADSGAQLAEAGPL</sequence>
<evidence type="ECO:0000313" key="3">
    <source>
        <dbReference type="Proteomes" id="UP000655751"/>
    </source>
</evidence>
<organism evidence="2 3">
    <name type="scientific">Nocardia bovistercoris</name>
    <dbReference type="NCBI Taxonomy" id="2785916"/>
    <lineage>
        <taxon>Bacteria</taxon>
        <taxon>Bacillati</taxon>
        <taxon>Actinomycetota</taxon>
        <taxon>Actinomycetes</taxon>
        <taxon>Mycobacteriales</taxon>
        <taxon>Nocardiaceae</taxon>
        <taxon>Nocardia</taxon>
    </lineage>
</organism>
<accession>A0A931N0Q3</accession>
<feature type="compositionally biased region" description="Basic and acidic residues" evidence="1">
    <location>
        <begin position="581"/>
        <end position="591"/>
    </location>
</feature>
<feature type="compositionally biased region" description="Basic and acidic residues" evidence="1">
    <location>
        <begin position="462"/>
        <end position="474"/>
    </location>
</feature>
<feature type="compositionally biased region" description="Low complexity" evidence="1">
    <location>
        <begin position="307"/>
        <end position="371"/>
    </location>
</feature>
<name>A0A931N0Q3_9NOCA</name>
<dbReference type="EMBL" id="JADMLG010000005">
    <property type="protein sequence ID" value="MBH0777530.1"/>
    <property type="molecule type" value="Genomic_DNA"/>
</dbReference>
<dbReference type="RefSeq" id="WP_196149865.1">
    <property type="nucleotide sequence ID" value="NZ_JADMLG010000005.1"/>
</dbReference>
<gene>
    <name evidence="2" type="ORF">IT779_14725</name>
</gene>